<reference evidence="2" key="1">
    <citation type="submission" date="2006-10" db="EMBL/GenBank/DDBJ databases">
        <authorList>
            <person name="Amadeo P."/>
            <person name="Zhao Q."/>
            <person name="Wortman J."/>
            <person name="Fraser-Liggett C."/>
            <person name="Carlton J."/>
        </authorList>
    </citation>
    <scope>NUCLEOTIDE SEQUENCE</scope>
    <source>
        <strain evidence="2">G3</strain>
    </source>
</reference>
<keyword evidence="1" id="KW-1133">Transmembrane helix</keyword>
<keyword evidence="1" id="KW-0812">Transmembrane</keyword>
<dbReference type="InterPro" id="IPR051097">
    <property type="entry name" value="Synaptobrevin-like_transport"/>
</dbReference>
<dbReference type="Proteomes" id="UP000001542">
    <property type="component" value="Unassembled WGS sequence"/>
</dbReference>
<dbReference type="EMBL" id="DS113191">
    <property type="protein sequence ID" value="EAY21290.1"/>
    <property type="molecule type" value="Genomic_DNA"/>
</dbReference>
<organism evidence="2 3">
    <name type="scientific">Trichomonas vaginalis (strain ATCC PRA-98 / G3)</name>
    <dbReference type="NCBI Taxonomy" id="412133"/>
    <lineage>
        <taxon>Eukaryota</taxon>
        <taxon>Metamonada</taxon>
        <taxon>Parabasalia</taxon>
        <taxon>Trichomonadida</taxon>
        <taxon>Trichomonadidae</taxon>
        <taxon>Trichomonas</taxon>
    </lineage>
</organism>
<dbReference type="KEGG" id="tva:5466838"/>
<evidence type="ECO:0000313" key="3">
    <source>
        <dbReference type="Proteomes" id="UP000001542"/>
    </source>
</evidence>
<keyword evidence="1" id="KW-0472">Membrane</keyword>
<dbReference type="VEuPathDB" id="TrichDB:TVAG_166650"/>
<dbReference type="Gene3D" id="3.30.450.50">
    <property type="entry name" value="Longin domain"/>
    <property type="match status" value="1"/>
</dbReference>
<evidence type="ECO:0000256" key="1">
    <source>
        <dbReference type="SAM" id="Phobius"/>
    </source>
</evidence>
<dbReference type="eggNOG" id="KOG0859">
    <property type="taxonomic scope" value="Eukaryota"/>
</dbReference>
<dbReference type="PANTHER" id="PTHR21136">
    <property type="entry name" value="SNARE PROTEINS"/>
    <property type="match status" value="1"/>
</dbReference>
<gene>
    <name evidence="2" type="ORF">TVAG_166650</name>
</gene>
<dbReference type="SMR" id="A2DE72"/>
<reference evidence="2" key="2">
    <citation type="journal article" date="2007" name="Science">
        <title>Draft genome sequence of the sexually transmitted pathogen Trichomonas vaginalis.</title>
        <authorList>
            <person name="Carlton J.M."/>
            <person name="Hirt R.P."/>
            <person name="Silva J.C."/>
            <person name="Delcher A.L."/>
            <person name="Schatz M."/>
            <person name="Zhao Q."/>
            <person name="Wortman J.R."/>
            <person name="Bidwell S.L."/>
            <person name="Alsmark U.C.M."/>
            <person name="Besteiro S."/>
            <person name="Sicheritz-Ponten T."/>
            <person name="Noel C.J."/>
            <person name="Dacks J.B."/>
            <person name="Foster P.G."/>
            <person name="Simillion C."/>
            <person name="Van de Peer Y."/>
            <person name="Miranda-Saavedra D."/>
            <person name="Barton G.J."/>
            <person name="Westrop G.D."/>
            <person name="Mueller S."/>
            <person name="Dessi D."/>
            <person name="Fiori P.L."/>
            <person name="Ren Q."/>
            <person name="Paulsen I."/>
            <person name="Zhang H."/>
            <person name="Bastida-Corcuera F.D."/>
            <person name="Simoes-Barbosa A."/>
            <person name="Brown M.T."/>
            <person name="Hayes R.D."/>
            <person name="Mukherjee M."/>
            <person name="Okumura C.Y."/>
            <person name="Schneider R."/>
            <person name="Smith A.J."/>
            <person name="Vanacova S."/>
            <person name="Villalvazo M."/>
            <person name="Haas B.J."/>
            <person name="Pertea M."/>
            <person name="Feldblyum T.V."/>
            <person name="Utterback T.R."/>
            <person name="Shu C.L."/>
            <person name="Osoegawa K."/>
            <person name="de Jong P.J."/>
            <person name="Hrdy I."/>
            <person name="Horvathova L."/>
            <person name="Zubacova Z."/>
            <person name="Dolezal P."/>
            <person name="Malik S.B."/>
            <person name="Logsdon J.M. Jr."/>
            <person name="Henze K."/>
            <person name="Gupta A."/>
            <person name="Wang C.C."/>
            <person name="Dunne R.L."/>
            <person name="Upcroft J.A."/>
            <person name="Upcroft P."/>
            <person name="White O."/>
            <person name="Salzberg S.L."/>
            <person name="Tang P."/>
            <person name="Chiu C.-H."/>
            <person name="Lee Y.-S."/>
            <person name="Embley T.M."/>
            <person name="Coombs G.H."/>
            <person name="Mottram J.C."/>
            <person name="Tachezy J."/>
            <person name="Fraser-Liggett C.M."/>
            <person name="Johnson P.J."/>
        </authorList>
    </citation>
    <scope>NUCLEOTIDE SEQUENCE [LARGE SCALE GENOMIC DNA]</scope>
    <source>
        <strain evidence="2">G3</strain>
    </source>
</reference>
<accession>A2DE72</accession>
<dbReference type="STRING" id="5722.A2DE72"/>
<dbReference type="RefSeq" id="XP_001582276.1">
    <property type="nucleotide sequence ID" value="XM_001582226.1"/>
</dbReference>
<dbReference type="AlphaFoldDB" id="A2DE72"/>
<name>A2DE72_TRIV3</name>
<protein>
    <recommendedName>
        <fullName evidence="4">Longin domain-containing protein</fullName>
    </recommendedName>
</protein>
<proteinExistence type="predicted"/>
<feature type="transmembrane region" description="Helical" evidence="1">
    <location>
        <begin position="173"/>
        <end position="200"/>
    </location>
</feature>
<dbReference type="VEuPathDB" id="TrichDB:TVAGG3_0174780"/>
<dbReference type="InParanoid" id="A2DE72"/>
<evidence type="ECO:0008006" key="4">
    <source>
        <dbReference type="Google" id="ProtNLM"/>
    </source>
</evidence>
<keyword evidence="3" id="KW-1185">Reference proteome</keyword>
<sequence length="203" mass="22779">MVFCYALISKGTTPVCQHCAVSGNFDLYYQKFLPKDKSKDGIVILKVDGYIWGILSDEDDLNILCVVRESCEKQMLVKILNEIKTVLHRYLKTRPTDWENASTFSLQAAFEPSLRDICRTLDRSPANLAEIVPPSIAELESSDADEYNLLLGNNTPGVRSIGYRARKRKIIKIVAFVAILVIVALIIYLLLAYFCGGFAIPHC</sequence>
<evidence type="ECO:0000313" key="2">
    <source>
        <dbReference type="EMBL" id="EAY21290.1"/>
    </source>
</evidence>
<dbReference type="PANTHER" id="PTHR21136:SF168">
    <property type="entry name" value="VESICLE-ASSOCIATED MEMBRANE PROTEIN 9"/>
    <property type="match status" value="1"/>
</dbReference>